<accession>A0AAD3DYB7</accession>
<dbReference type="Proteomes" id="UP001054857">
    <property type="component" value="Unassembled WGS sequence"/>
</dbReference>
<evidence type="ECO:0000313" key="5">
    <source>
        <dbReference type="EMBL" id="GFR50306.1"/>
    </source>
</evidence>
<dbReference type="SMART" id="SM00028">
    <property type="entry name" value="TPR"/>
    <property type="match status" value="8"/>
</dbReference>
<dbReference type="PROSITE" id="PS50005">
    <property type="entry name" value="TPR"/>
    <property type="match status" value="2"/>
</dbReference>
<keyword evidence="2 3" id="KW-0802">TPR repeat</keyword>
<feature type="compositionally biased region" description="Polar residues" evidence="4">
    <location>
        <begin position="125"/>
        <end position="138"/>
    </location>
</feature>
<dbReference type="Pfam" id="PF13432">
    <property type="entry name" value="TPR_16"/>
    <property type="match status" value="1"/>
</dbReference>
<dbReference type="InterPro" id="IPR011990">
    <property type="entry name" value="TPR-like_helical_dom_sf"/>
</dbReference>
<dbReference type="PANTHER" id="PTHR44177">
    <property type="entry name" value="TETRATRICOPEPTIDE REPEAT PROTEIN 8"/>
    <property type="match status" value="1"/>
</dbReference>
<keyword evidence="1" id="KW-0677">Repeat</keyword>
<protein>
    <recommendedName>
        <fullName evidence="7">Tetratricopeptide repeat protein 8</fullName>
    </recommendedName>
</protein>
<dbReference type="Gene3D" id="1.25.40.10">
    <property type="entry name" value="Tetratricopeptide repeat domain"/>
    <property type="match status" value="2"/>
</dbReference>
<dbReference type="GO" id="GO:1905515">
    <property type="term" value="P:non-motile cilium assembly"/>
    <property type="evidence" value="ECO:0007669"/>
    <property type="project" value="InterPro"/>
</dbReference>
<organism evidence="5 6">
    <name type="scientific">Astrephomene gubernaculifera</name>
    <dbReference type="NCBI Taxonomy" id="47775"/>
    <lineage>
        <taxon>Eukaryota</taxon>
        <taxon>Viridiplantae</taxon>
        <taxon>Chlorophyta</taxon>
        <taxon>core chlorophytes</taxon>
        <taxon>Chlorophyceae</taxon>
        <taxon>CS clade</taxon>
        <taxon>Chlamydomonadales</taxon>
        <taxon>Astrephomenaceae</taxon>
        <taxon>Astrephomene</taxon>
    </lineage>
</organism>
<dbReference type="SUPFAM" id="SSF48452">
    <property type="entry name" value="TPR-like"/>
    <property type="match status" value="1"/>
</dbReference>
<evidence type="ECO:0000313" key="6">
    <source>
        <dbReference type="Proteomes" id="UP001054857"/>
    </source>
</evidence>
<dbReference type="InterPro" id="IPR028796">
    <property type="entry name" value="BBS8"/>
</dbReference>
<dbReference type="Pfam" id="PF14559">
    <property type="entry name" value="TPR_19"/>
    <property type="match status" value="1"/>
</dbReference>
<evidence type="ECO:0008006" key="7">
    <source>
        <dbReference type="Google" id="ProtNLM"/>
    </source>
</evidence>
<dbReference type="GO" id="GO:0034464">
    <property type="term" value="C:BBSome"/>
    <property type="evidence" value="ECO:0007669"/>
    <property type="project" value="InterPro"/>
</dbReference>
<evidence type="ECO:0000256" key="3">
    <source>
        <dbReference type="PROSITE-ProRule" id="PRU00339"/>
    </source>
</evidence>
<dbReference type="CDD" id="cd21341">
    <property type="entry name" value="TTC8_N"/>
    <property type="match status" value="1"/>
</dbReference>
<dbReference type="Pfam" id="PF07719">
    <property type="entry name" value="TPR_2"/>
    <property type="match status" value="1"/>
</dbReference>
<evidence type="ECO:0000256" key="1">
    <source>
        <dbReference type="ARBA" id="ARBA00022737"/>
    </source>
</evidence>
<gene>
    <name evidence="5" type="ORF">Agub_g12497</name>
</gene>
<dbReference type="GO" id="GO:0036064">
    <property type="term" value="C:ciliary basal body"/>
    <property type="evidence" value="ECO:0007669"/>
    <property type="project" value="TreeGrafter"/>
</dbReference>
<feature type="repeat" description="TPR" evidence="3">
    <location>
        <begin position="444"/>
        <end position="477"/>
    </location>
</feature>
<proteinExistence type="predicted"/>
<dbReference type="EMBL" id="BMAR01000036">
    <property type="protein sequence ID" value="GFR50306.1"/>
    <property type="molecule type" value="Genomic_DNA"/>
</dbReference>
<feature type="region of interest" description="Disordered" evidence="4">
    <location>
        <begin position="84"/>
        <end position="138"/>
    </location>
</feature>
<dbReference type="InterPro" id="IPR013105">
    <property type="entry name" value="TPR_2"/>
</dbReference>
<sequence>MAAMQQPLQTINPVWLAQSRLRRRKFDSCIELCTGILEKNPYDQAVWYLKTRALTLKNWIDDLEIEEEGVADVLMDEHQVAQVPRPGTSLARPLTSAQGSGAPSQAVRPMTGSGRPLTGFARPGTGSNRPTNSSSGRLGTASLQQALKGAKPGTARPVTTSGRFVRLGTASLASEPGGPFIAVERLDLRKYAARPQLARVLCDYLIYTEHNMKRALELCAIATQVAEYQDWWWKARLGKCYYQLGLLRDAERQFKSALGQGQGQAGGGGLAGGIMGGMGGGGGAGGGGGGGGGVTANGLNGGAVMISCVLELCKIYLRMDQPNTALEQYTSALAAHPGDSSLLLGVARVYDALGDAEKAVSFYKNVLFHDAGNVEAIACLAAHHFYTDQPEIALRYYRRLLQMGVTNAELWNNLGLCCFYASQYDMCLGCFDRALSLADDTSLPDIWYNIGQTAVGIGDLALAYQAFKIAISLNPNHAEALNNLGVLEYRKGNDESAAALFRSGAREGGHVFEVFFNGALLAYKAGDFQVSFQLVNQALEAYPEHTESHELLKQLKAHFTML</sequence>
<feature type="repeat" description="TPR" evidence="3">
    <location>
        <begin position="408"/>
        <end position="441"/>
    </location>
</feature>
<evidence type="ECO:0000256" key="4">
    <source>
        <dbReference type="SAM" id="MobiDB-lite"/>
    </source>
</evidence>
<dbReference type="AlphaFoldDB" id="A0AAD3DYB7"/>
<dbReference type="GO" id="GO:0097730">
    <property type="term" value="C:non-motile cilium"/>
    <property type="evidence" value="ECO:0007669"/>
    <property type="project" value="TreeGrafter"/>
</dbReference>
<dbReference type="PANTHER" id="PTHR44177:SF1">
    <property type="entry name" value="TETRATRICOPEPTIDE REPEAT PROTEIN 8"/>
    <property type="match status" value="1"/>
</dbReference>
<reference evidence="5 6" key="1">
    <citation type="journal article" date="2021" name="Sci. Rep.">
        <title>Genome sequencing of the multicellular alga Astrephomene provides insights into convergent evolution of germ-soma differentiation.</title>
        <authorList>
            <person name="Yamashita S."/>
            <person name="Yamamoto K."/>
            <person name="Matsuzaki R."/>
            <person name="Suzuki S."/>
            <person name="Yamaguchi H."/>
            <person name="Hirooka S."/>
            <person name="Minakuchi Y."/>
            <person name="Miyagishima S."/>
            <person name="Kawachi M."/>
            <person name="Toyoda A."/>
            <person name="Nozaki H."/>
        </authorList>
    </citation>
    <scope>NUCLEOTIDE SEQUENCE [LARGE SCALE GENOMIC DNA]</scope>
    <source>
        <strain evidence="5 6">NIES-4017</strain>
    </source>
</reference>
<evidence type="ECO:0000256" key="2">
    <source>
        <dbReference type="ARBA" id="ARBA00022803"/>
    </source>
</evidence>
<dbReference type="InterPro" id="IPR019734">
    <property type="entry name" value="TPR_rpt"/>
</dbReference>
<keyword evidence="6" id="KW-1185">Reference proteome</keyword>
<comment type="caution">
    <text evidence="5">The sequence shown here is derived from an EMBL/GenBank/DDBJ whole genome shotgun (WGS) entry which is preliminary data.</text>
</comment>
<name>A0AAD3DYB7_9CHLO</name>